<keyword evidence="4" id="KW-1133">Transmembrane helix</keyword>
<sequence>MKTAWFVLRSVLLWIASGLHFFLAVPVLVFLAIFLDPRKHDSLQRGLCRRIAFLSGAKVEVRRSPGFDANRTSFFFSNHVNLFDPFVLYCAIPQFVRGWELESHFKIPAYGALMKRFGNVPVPDLRRPSDLKRMWRLTQEAINAGTSLVIFPEAKRTRDGHVLKFQEGGFRVAQQLGVPIVPVSLVGSFQHFRTGHWMLWPAKITVHLHDTIETKGLSKEDVPALRDRVREIISASVEEALKAQSRHPGRSLEVQVRGGNL</sequence>
<keyword evidence="7" id="KW-1185">Reference proteome</keyword>
<feature type="domain" description="Phospholipid/glycerol acyltransferase" evidence="5">
    <location>
        <begin position="73"/>
        <end position="188"/>
    </location>
</feature>
<feature type="transmembrane region" description="Helical" evidence="4">
    <location>
        <begin position="12"/>
        <end position="35"/>
    </location>
</feature>
<dbReference type="Proteomes" id="UP000567293">
    <property type="component" value="Unassembled WGS sequence"/>
</dbReference>
<comment type="caution">
    <text evidence="6">The sequence shown here is derived from an EMBL/GenBank/DDBJ whole genome shotgun (WGS) entry which is preliminary data.</text>
</comment>
<evidence type="ECO:0000256" key="1">
    <source>
        <dbReference type="ARBA" id="ARBA00005189"/>
    </source>
</evidence>
<accession>A0A7V8SZN5</accession>
<dbReference type="CDD" id="cd07989">
    <property type="entry name" value="LPLAT_AGPAT-like"/>
    <property type="match status" value="1"/>
</dbReference>
<dbReference type="PANTHER" id="PTHR10434">
    <property type="entry name" value="1-ACYL-SN-GLYCEROL-3-PHOSPHATE ACYLTRANSFERASE"/>
    <property type="match status" value="1"/>
</dbReference>
<evidence type="ECO:0000256" key="4">
    <source>
        <dbReference type="SAM" id="Phobius"/>
    </source>
</evidence>
<evidence type="ECO:0000259" key="5">
    <source>
        <dbReference type="SMART" id="SM00563"/>
    </source>
</evidence>
<keyword evidence="3 6" id="KW-0012">Acyltransferase</keyword>
<dbReference type="InterPro" id="IPR002123">
    <property type="entry name" value="Plipid/glycerol_acylTrfase"/>
</dbReference>
<reference evidence="6" key="1">
    <citation type="submission" date="2020-06" db="EMBL/GenBank/DDBJ databases">
        <title>Legume-microbial interactions unlock mineral nutrients during tropical forest succession.</title>
        <authorList>
            <person name="Epihov D.Z."/>
        </authorList>
    </citation>
    <scope>NUCLEOTIDE SEQUENCE [LARGE SCALE GENOMIC DNA]</scope>
    <source>
        <strain evidence="6">Pan2503</strain>
    </source>
</reference>
<dbReference type="EMBL" id="JACDQQ010002236">
    <property type="protein sequence ID" value="MBA0087887.1"/>
    <property type="molecule type" value="Genomic_DNA"/>
</dbReference>
<protein>
    <submittedName>
        <fullName evidence="6">1-acyl-sn-glycerol-3-phosphate acyltransferase</fullName>
    </submittedName>
</protein>
<dbReference type="GO" id="GO:0006654">
    <property type="term" value="P:phosphatidic acid biosynthetic process"/>
    <property type="evidence" value="ECO:0007669"/>
    <property type="project" value="TreeGrafter"/>
</dbReference>
<name>A0A7V8SZN5_9BACT</name>
<dbReference type="Pfam" id="PF01553">
    <property type="entry name" value="Acyltransferase"/>
    <property type="match status" value="1"/>
</dbReference>
<evidence type="ECO:0000313" key="6">
    <source>
        <dbReference type="EMBL" id="MBA0087887.1"/>
    </source>
</evidence>
<evidence type="ECO:0000313" key="7">
    <source>
        <dbReference type="Proteomes" id="UP000567293"/>
    </source>
</evidence>
<evidence type="ECO:0000256" key="2">
    <source>
        <dbReference type="ARBA" id="ARBA00022679"/>
    </source>
</evidence>
<evidence type="ECO:0000256" key="3">
    <source>
        <dbReference type="ARBA" id="ARBA00023315"/>
    </source>
</evidence>
<dbReference type="SMART" id="SM00563">
    <property type="entry name" value="PlsC"/>
    <property type="match status" value="1"/>
</dbReference>
<dbReference type="SUPFAM" id="SSF69593">
    <property type="entry name" value="Glycerol-3-phosphate (1)-acyltransferase"/>
    <property type="match status" value="1"/>
</dbReference>
<dbReference type="AlphaFoldDB" id="A0A7V8SZN5"/>
<keyword evidence="4" id="KW-0472">Membrane</keyword>
<proteinExistence type="predicted"/>
<dbReference type="PANTHER" id="PTHR10434:SF11">
    <property type="entry name" value="1-ACYL-SN-GLYCEROL-3-PHOSPHATE ACYLTRANSFERASE"/>
    <property type="match status" value="1"/>
</dbReference>
<organism evidence="6 7">
    <name type="scientific">Candidatus Acidiferrum panamense</name>
    <dbReference type="NCBI Taxonomy" id="2741543"/>
    <lineage>
        <taxon>Bacteria</taxon>
        <taxon>Pseudomonadati</taxon>
        <taxon>Acidobacteriota</taxon>
        <taxon>Terriglobia</taxon>
        <taxon>Candidatus Acidiferrales</taxon>
        <taxon>Candidatus Acidiferrum</taxon>
    </lineage>
</organism>
<comment type="pathway">
    <text evidence="1">Lipid metabolism.</text>
</comment>
<gene>
    <name evidence="6" type="ORF">HRJ53_23110</name>
</gene>
<keyword evidence="2" id="KW-0808">Transferase</keyword>
<keyword evidence="4" id="KW-0812">Transmembrane</keyword>
<dbReference type="GO" id="GO:0003841">
    <property type="term" value="F:1-acylglycerol-3-phosphate O-acyltransferase activity"/>
    <property type="evidence" value="ECO:0007669"/>
    <property type="project" value="TreeGrafter"/>
</dbReference>